<dbReference type="SUPFAM" id="SSF47413">
    <property type="entry name" value="lambda repressor-like DNA-binding domains"/>
    <property type="match status" value="1"/>
</dbReference>
<dbReference type="GO" id="GO:0003677">
    <property type="term" value="F:DNA binding"/>
    <property type="evidence" value="ECO:0007669"/>
    <property type="project" value="InterPro"/>
</dbReference>
<evidence type="ECO:0000313" key="1">
    <source>
        <dbReference type="EMBL" id="AEE48683.1"/>
    </source>
</evidence>
<name>F4L3S9_HALH1</name>
<organism evidence="1 2">
    <name type="scientific">Haliscomenobacter hydrossis (strain ATCC 27775 / DSM 1100 / LMG 10767 / O)</name>
    <dbReference type="NCBI Taxonomy" id="760192"/>
    <lineage>
        <taxon>Bacteria</taxon>
        <taxon>Pseudomonadati</taxon>
        <taxon>Bacteroidota</taxon>
        <taxon>Saprospiria</taxon>
        <taxon>Saprospirales</taxon>
        <taxon>Haliscomenobacteraceae</taxon>
        <taxon>Haliscomenobacter</taxon>
    </lineage>
</organism>
<dbReference type="EMBL" id="CP002691">
    <property type="protein sequence ID" value="AEE48683.1"/>
    <property type="molecule type" value="Genomic_DNA"/>
</dbReference>
<reference key="2">
    <citation type="submission" date="2011-04" db="EMBL/GenBank/DDBJ databases">
        <title>Complete sequence of chromosome of Haliscomenobacter hydrossis DSM 1100.</title>
        <authorList>
            <consortium name="US DOE Joint Genome Institute (JGI-PGF)"/>
            <person name="Lucas S."/>
            <person name="Han J."/>
            <person name="Lapidus A."/>
            <person name="Bruce D."/>
            <person name="Goodwin L."/>
            <person name="Pitluck S."/>
            <person name="Peters L."/>
            <person name="Kyrpides N."/>
            <person name="Mavromatis K."/>
            <person name="Ivanova N."/>
            <person name="Ovchinnikova G."/>
            <person name="Pagani I."/>
            <person name="Daligault H."/>
            <person name="Detter J.C."/>
            <person name="Han C."/>
            <person name="Land M."/>
            <person name="Hauser L."/>
            <person name="Markowitz V."/>
            <person name="Cheng J.-F."/>
            <person name="Hugenholtz P."/>
            <person name="Woyke T."/>
            <person name="Wu D."/>
            <person name="Verbarg S."/>
            <person name="Frueling A."/>
            <person name="Brambilla E."/>
            <person name="Klenk H.-P."/>
            <person name="Eisen J.A."/>
        </authorList>
    </citation>
    <scope>NUCLEOTIDE SEQUENCE</scope>
    <source>
        <strain>DSM 1100</strain>
    </source>
</reference>
<evidence type="ECO:0000313" key="2">
    <source>
        <dbReference type="Proteomes" id="UP000008461"/>
    </source>
</evidence>
<sequence>MPKNKPDDLALHTRVRETIKSMNIDQITLAQKLEVTQTMISMALRGANHKTFLRLLAILQNEYNLDFNDDSIFTQTDEVIIEHLVAIRGDLDKILERMGKLEARMDQLGH</sequence>
<dbReference type="RefSeq" id="WP_013763247.1">
    <property type="nucleotide sequence ID" value="NC_015510.1"/>
</dbReference>
<dbReference type="Proteomes" id="UP000008461">
    <property type="component" value="Chromosome"/>
</dbReference>
<keyword evidence="2" id="KW-1185">Reference proteome</keyword>
<dbReference type="AlphaFoldDB" id="F4L3S9"/>
<dbReference type="KEGG" id="hhy:Halhy_0776"/>
<protein>
    <submittedName>
        <fullName evidence="1">Uncharacterized protein</fullName>
    </submittedName>
</protein>
<reference evidence="1 2" key="1">
    <citation type="journal article" date="2011" name="Stand. Genomic Sci.">
        <title>Complete genome sequence of Haliscomenobacter hydrossis type strain (O).</title>
        <authorList>
            <consortium name="US DOE Joint Genome Institute (JGI-PGF)"/>
            <person name="Daligault H."/>
            <person name="Lapidus A."/>
            <person name="Zeytun A."/>
            <person name="Nolan M."/>
            <person name="Lucas S."/>
            <person name="Del Rio T.G."/>
            <person name="Tice H."/>
            <person name="Cheng J.F."/>
            <person name="Tapia R."/>
            <person name="Han C."/>
            <person name="Goodwin L."/>
            <person name="Pitluck S."/>
            <person name="Liolios K."/>
            <person name="Pagani I."/>
            <person name="Ivanova N."/>
            <person name="Huntemann M."/>
            <person name="Mavromatis K."/>
            <person name="Mikhailova N."/>
            <person name="Pati A."/>
            <person name="Chen A."/>
            <person name="Palaniappan K."/>
            <person name="Land M."/>
            <person name="Hauser L."/>
            <person name="Brambilla E.M."/>
            <person name="Rohde M."/>
            <person name="Verbarg S."/>
            <person name="Goker M."/>
            <person name="Bristow J."/>
            <person name="Eisen J.A."/>
            <person name="Markowitz V."/>
            <person name="Hugenholtz P."/>
            <person name="Kyrpides N.C."/>
            <person name="Klenk H.P."/>
            <person name="Woyke T."/>
        </authorList>
    </citation>
    <scope>NUCLEOTIDE SEQUENCE [LARGE SCALE GENOMIC DNA]</scope>
    <source>
        <strain evidence="2">ATCC 27775 / DSM 1100 / LMG 10767 / O</strain>
    </source>
</reference>
<dbReference type="HOGENOM" id="CLU_2129959_0_0_10"/>
<proteinExistence type="predicted"/>
<dbReference type="InterPro" id="IPR010982">
    <property type="entry name" value="Lambda_DNA-bd_dom_sf"/>
</dbReference>
<gene>
    <name evidence="1" type="ordered locus">Halhy_0776</name>
</gene>
<accession>F4L3S9</accession>
<dbReference type="OrthoDB" id="7865033at2"/>